<dbReference type="GeneID" id="119724266"/>
<dbReference type="EnsemblMetazoa" id="XM_038195240.1">
    <property type="protein sequence ID" value="XP_038051168.1"/>
    <property type="gene ID" value="LOC119724266"/>
</dbReference>
<evidence type="ECO:0000313" key="6">
    <source>
        <dbReference type="EnsemblMetazoa" id="XP_038051168.1"/>
    </source>
</evidence>
<evidence type="ECO:0000259" key="5">
    <source>
        <dbReference type="PROSITE" id="PS50871"/>
    </source>
</evidence>
<dbReference type="PANTHER" id="PTHR22923">
    <property type="entry name" value="CEREBELLIN-RELATED"/>
    <property type="match status" value="1"/>
</dbReference>
<feature type="domain" description="C1q" evidence="5">
    <location>
        <begin position="334"/>
        <end position="472"/>
    </location>
</feature>
<dbReference type="OrthoDB" id="10062348at2759"/>
<dbReference type="GO" id="GO:0005615">
    <property type="term" value="C:extracellular space"/>
    <property type="evidence" value="ECO:0007669"/>
    <property type="project" value="TreeGrafter"/>
</dbReference>
<keyword evidence="2" id="KW-0964">Secreted</keyword>
<keyword evidence="3" id="KW-0732">Signal</keyword>
<name>A0A913ZHA4_PATMI</name>
<keyword evidence="4" id="KW-0472">Membrane</keyword>
<keyword evidence="4" id="KW-0812">Transmembrane</keyword>
<evidence type="ECO:0000313" key="7">
    <source>
        <dbReference type="Proteomes" id="UP000887568"/>
    </source>
</evidence>
<dbReference type="SMART" id="SM00110">
    <property type="entry name" value="C1Q"/>
    <property type="match status" value="1"/>
</dbReference>
<dbReference type="PROSITE" id="PS50871">
    <property type="entry name" value="C1Q"/>
    <property type="match status" value="1"/>
</dbReference>
<evidence type="ECO:0000256" key="4">
    <source>
        <dbReference type="SAM" id="Phobius"/>
    </source>
</evidence>
<keyword evidence="7" id="KW-1185">Reference proteome</keyword>
<evidence type="ECO:0000256" key="3">
    <source>
        <dbReference type="ARBA" id="ARBA00022729"/>
    </source>
</evidence>
<reference evidence="6" key="1">
    <citation type="submission" date="2022-11" db="UniProtKB">
        <authorList>
            <consortium name="EnsemblMetazoa"/>
        </authorList>
    </citation>
    <scope>IDENTIFICATION</scope>
</reference>
<dbReference type="Gene3D" id="2.60.120.40">
    <property type="match status" value="1"/>
</dbReference>
<evidence type="ECO:0000256" key="1">
    <source>
        <dbReference type="ARBA" id="ARBA00004613"/>
    </source>
</evidence>
<dbReference type="PANTHER" id="PTHR22923:SF62">
    <property type="entry name" value="CVP18"/>
    <property type="match status" value="1"/>
</dbReference>
<dbReference type="OMA" id="WLRMPAS"/>
<keyword evidence="4" id="KW-1133">Transmembrane helix</keyword>
<protein>
    <recommendedName>
        <fullName evidence="5">C1q domain-containing protein</fullName>
    </recommendedName>
</protein>
<dbReference type="InterPro" id="IPR050822">
    <property type="entry name" value="Cerebellin_Synaptic_Org"/>
</dbReference>
<dbReference type="Pfam" id="PF00386">
    <property type="entry name" value="C1q"/>
    <property type="match status" value="1"/>
</dbReference>
<feature type="transmembrane region" description="Helical" evidence="4">
    <location>
        <begin position="89"/>
        <end position="113"/>
    </location>
</feature>
<dbReference type="AlphaFoldDB" id="A0A913ZHA4"/>
<dbReference type="InterPro" id="IPR008983">
    <property type="entry name" value="Tumour_necrosis_fac-like_dom"/>
</dbReference>
<dbReference type="SUPFAM" id="SSF49842">
    <property type="entry name" value="TNF-like"/>
    <property type="match status" value="1"/>
</dbReference>
<dbReference type="Proteomes" id="UP000887568">
    <property type="component" value="Unplaced"/>
</dbReference>
<evidence type="ECO:0000256" key="2">
    <source>
        <dbReference type="ARBA" id="ARBA00022525"/>
    </source>
</evidence>
<organism evidence="6 7">
    <name type="scientific">Patiria miniata</name>
    <name type="common">Bat star</name>
    <name type="synonym">Asterina miniata</name>
    <dbReference type="NCBI Taxonomy" id="46514"/>
    <lineage>
        <taxon>Eukaryota</taxon>
        <taxon>Metazoa</taxon>
        <taxon>Echinodermata</taxon>
        <taxon>Eleutherozoa</taxon>
        <taxon>Asterozoa</taxon>
        <taxon>Asteroidea</taxon>
        <taxon>Valvatacea</taxon>
        <taxon>Valvatida</taxon>
        <taxon>Asterinidae</taxon>
        <taxon>Patiria</taxon>
    </lineage>
</organism>
<dbReference type="RefSeq" id="XP_038051168.1">
    <property type="nucleotide sequence ID" value="XM_038195240.1"/>
</dbReference>
<accession>A0A913ZHA4</accession>
<dbReference type="PRINTS" id="PR00007">
    <property type="entry name" value="COMPLEMNTC1Q"/>
</dbReference>
<sequence length="472" mass="52470">MTGLHASGFISFHSSCQSESEVGTHPFRLTLSSTQCDVDMIGKNIDSVDKRSGTHVFHFPSHNTEVGVVKNQQYCVNGNNCPRKHNWKAFIMVLLTGSFLWCWLLFVALPTLWKAEVVDAVAEPDRREKLARHGSLTGDTQELSPVEHRLAALENTVTGLQSRTLELEQRNRDLELAVILGCDKPQHGGGKELEELVEQLERGLAFLFPDFTEVTQHLNPEERSAKARVEVLRDYLSNRAAELAALRPDRVDPKPADDDGDAVPDFGMIGLALQQLSNQNAELRKKVEELNQRVGVSLEAGRGGETGEDVGNIVQEVLRDEDRFLDEAERGKAANTRKSAFSVTSTHPQLGLEGQAQSLTFDLNISNKGEDFNFGNNSFVCRIPGFYFFTFTLRTYSNRILGVALMKNDELQVSINTDEAVRSISSTQSTLLRLSAGDSVWLRMPASVNYGVYSDHLHYTTFSGFLVFSTTS</sequence>
<proteinExistence type="predicted"/>
<comment type="subcellular location">
    <subcellularLocation>
        <location evidence="1">Secreted</location>
    </subcellularLocation>
</comment>
<dbReference type="InterPro" id="IPR001073">
    <property type="entry name" value="C1q_dom"/>
</dbReference>